<evidence type="ECO:0000256" key="3">
    <source>
        <dbReference type="ARBA" id="ARBA00022833"/>
    </source>
</evidence>
<dbReference type="SUPFAM" id="SSF90229">
    <property type="entry name" value="CCCH zinc finger"/>
    <property type="match status" value="1"/>
</dbReference>
<evidence type="ECO:0000256" key="1">
    <source>
        <dbReference type="ARBA" id="ARBA00022723"/>
    </source>
</evidence>
<feature type="coiled-coil region" evidence="5">
    <location>
        <begin position="133"/>
        <end position="160"/>
    </location>
</feature>
<dbReference type="KEGG" id="tps:THAPSDRAFT_20879"/>
<dbReference type="SUPFAM" id="SSF57756">
    <property type="entry name" value="Retrovirus zinc finger-like domains"/>
    <property type="match status" value="1"/>
</dbReference>
<dbReference type="InterPro" id="IPR000571">
    <property type="entry name" value="Znf_CCCH"/>
</dbReference>
<evidence type="ECO:0000256" key="2">
    <source>
        <dbReference type="ARBA" id="ARBA00022771"/>
    </source>
</evidence>
<dbReference type="SMART" id="SM00356">
    <property type="entry name" value="ZnF_C3H1"/>
    <property type="match status" value="1"/>
</dbReference>
<dbReference type="AlphaFoldDB" id="B8BR88"/>
<dbReference type="OMA" id="QCRFARP"/>
<dbReference type="EMBL" id="CM000638">
    <property type="protein sequence ID" value="EED96491.1"/>
    <property type="molecule type" value="Genomic_DNA"/>
</dbReference>
<protein>
    <recommendedName>
        <fullName evidence="7">C3H1-type domain-containing protein</fullName>
    </recommendedName>
</protein>
<evidence type="ECO:0000259" key="7">
    <source>
        <dbReference type="PROSITE" id="PS50103"/>
    </source>
</evidence>
<name>B8BR88_THAPS</name>
<keyword evidence="2 4" id="KW-0863">Zinc-finger</keyword>
<feature type="region of interest" description="Disordered" evidence="6">
    <location>
        <begin position="186"/>
        <end position="241"/>
    </location>
</feature>
<dbReference type="eggNOG" id="ENOG502TKIC">
    <property type="taxonomic scope" value="Eukaryota"/>
</dbReference>
<dbReference type="HOGENOM" id="CLU_1153705_0_0_1"/>
<feature type="zinc finger region" description="C3H1-type" evidence="4">
    <location>
        <begin position="160"/>
        <end position="188"/>
    </location>
</feature>
<dbReference type="RefSeq" id="XP_002286850.1">
    <property type="nucleotide sequence ID" value="XM_002286814.1"/>
</dbReference>
<dbReference type="InterPro" id="IPR036875">
    <property type="entry name" value="Znf_CCHC_sf"/>
</dbReference>
<dbReference type="Pfam" id="PF00642">
    <property type="entry name" value="zf-CCCH"/>
    <property type="match status" value="1"/>
</dbReference>
<evidence type="ECO:0000256" key="4">
    <source>
        <dbReference type="PROSITE-ProRule" id="PRU00723"/>
    </source>
</evidence>
<dbReference type="InterPro" id="IPR025829">
    <property type="entry name" value="Zn_knuckle_CX2CX3GHX4C"/>
</dbReference>
<dbReference type="Gene3D" id="4.10.60.10">
    <property type="entry name" value="Zinc finger, CCHC-type"/>
    <property type="match status" value="1"/>
</dbReference>
<feature type="compositionally biased region" description="Basic and acidic residues" evidence="6">
    <location>
        <begin position="194"/>
        <end position="209"/>
    </location>
</feature>
<evidence type="ECO:0000313" key="9">
    <source>
        <dbReference type="Proteomes" id="UP000001449"/>
    </source>
</evidence>
<dbReference type="InParanoid" id="B8BR88"/>
<reference evidence="8 9" key="2">
    <citation type="journal article" date="2008" name="Nature">
        <title>The Phaeodactylum genome reveals the evolutionary history of diatom genomes.</title>
        <authorList>
            <person name="Bowler C."/>
            <person name="Allen A.E."/>
            <person name="Badger J.H."/>
            <person name="Grimwood J."/>
            <person name="Jabbari K."/>
            <person name="Kuo A."/>
            <person name="Maheswari U."/>
            <person name="Martens C."/>
            <person name="Maumus F."/>
            <person name="Otillar R.P."/>
            <person name="Rayko E."/>
            <person name="Salamov A."/>
            <person name="Vandepoele K."/>
            <person name="Beszteri B."/>
            <person name="Gruber A."/>
            <person name="Heijde M."/>
            <person name="Katinka M."/>
            <person name="Mock T."/>
            <person name="Valentin K."/>
            <person name="Verret F."/>
            <person name="Berges J.A."/>
            <person name="Brownlee C."/>
            <person name="Cadoret J.P."/>
            <person name="Chiovitti A."/>
            <person name="Choi C.J."/>
            <person name="Coesel S."/>
            <person name="De Martino A."/>
            <person name="Detter J.C."/>
            <person name="Durkin C."/>
            <person name="Falciatore A."/>
            <person name="Fournet J."/>
            <person name="Haruta M."/>
            <person name="Huysman M.J."/>
            <person name="Jenkins B.D."/>
            <person name="Jiroutova K."/>
            <person name="Jorgensen R.E."/>
            <person name="Joubert Y."/>
            <person name="Kaplan A."/>
            <person name="Kroger N."/>
            <person name="Kroth P.G."/>
            <person name="La Roche J."/>
            <person name="Lindquist E."/>
            <person name="Lommer M."/>
            <person name="Martin-Jezequel V."/>
            <person name="Lopez P.J."/>
            <person name="Lucas S."/>
            <person name="Mangogna M."/>
            <person name="McGinnis K."/>
            <person name="Medlin L.K."/>
            <person name="Montsant A."/>
            <person name="Oudot-Le Secq M.P."/>
            <person name="Napoli C."/>
            <person name="Obornik M."/>
            <person name="Parker M.S."/>
            <person name="Petit J.L."/>
            <person name="Porcel B.M."/>
            <person name="Poulsen N."/>
            <person name="Robison M."/>
            <person name="Rychlewski L."/>
            <person name="Rynearson T.A."/>
            <person name="Schmutz J."/>
            <person name="Shapiro H."/>
            <person name="Siaut M."/>
            <person name="Stanley M."/>
            <person name="Sussman M.R."/>
            <person name="Taylor A.R."/>
            <person name="Vardi A."/>
            <person name="von Dassow P."/>
            <person name="Vyverman W."/>
            <person name="Willis A."/>
            <person name="Wyrwicz L.S."/>
            <person name="Rokhsar D.S."/>
            <person name="Weissenbach J."/>
            <person name="Armbrust E.V."/>
            <person name="Green B.R."/>
            <person name="Van de Peer Y."/>
            <person name="Grigoriev I.V."/>
        </authorList>
    </citation>
    <scope>NUCLEOTIDE SEQUENCE [LARGE SCALE GENOMIC DNA]</scope>
    <source>
        <strain evidence="8 9">CCMP1335</strain>
    </source>
</reference>
<feature type="region of interest" description="Disordered" evidence="6">
    <location>
        <begin position="38"/>
        <end position="63"/>
    </location>
</feature>
<keyword evidence="9" id="KW-1185">Reference proteome</keyword>
<evidence type="ECO:0000256" key="6">
    <source>
        <dbReference type="SAM" id="MobiDB-lite"/>
    </source>
</evidence>
<evidence type="ECO:0000256" key="5">
    <source>
        <dbReference type="SAM" id="Coils"/>
    </source>
</evidence>
<dbReference type="GO" id="GO:0003676">
    <property type="term" value="F:nucleic acid binding"/>
    <property type="evidence" value="ECO:0007669"/>
    <property type="project" value="InterPro"/>
</dbReference>
<dbReference type="PaxDb" id="35128-Thaps20879"/>
<keyword evidence="3 4" id="KW-0862">Zinc</keyword>
<proteinExistence type="predicted"/>
<keyword evidence="5" id="KW-0175">Coiled coil</keyword>
<feature type="domain" description="C3H1-type" evidence="7">
    <location>
        <begin position="160"/>
        <end position="188"/>
    </location>
</feature>
<keyword evidence="1 4" id="KW-0479">Metal-binding</keyword>
<accession>B8BR88</accession>
<dbReference type="InterPro" id="IPR036855">
    <property type="entry name" value="Znf_CCCH_sf"/>
</dbReference>
<sequence>MDDEDETSNKRKADSTPPDGYVCRLCSTPGHWIQVCPTKKTGAKKQKKSDHVPVPGKDPSQEDIERARELQKIPPPKCFCGLPSRLNRVKRSKEGGDSSRAIGKYFFFCSKKRDDETQCRFARPVEMEINKQKARAGNAKAVAKNKLKEMKEEKKAAEPEKNKQICKFFAKTGSCKKGKKCEFSHDVGVATKPAVEDKSKKDHKPKVEEMDASEDIEKSSTSSSEEQKPNNDDGGSSSDSE</sequence>
<feature type="region of interest" description="Disordered" evidence="6">
    <location>
        <begin position="1"/>
        <end position="21"/>
    </location>
</feature>
<dbReference type="Pfam" id="PF13696">
    <property type="entry name" value="zf-CCHC_2"/>
    <property type="match status" value="1"/>
</dbReference>
<dbReference type="GeneID" id="7442881"/>
<dbReference type="PROSITE" id="PS50103">
    <property type="entry name" value="ZF_C3H1"/>
    <property type="match status" value="1"/>
</dbReference>
<dbReference type="Proteomes" id="UP000001449">
    <property type="component" value="Chromosome 1"/>
</dbReference>
<organism evidence="8 9">
    <name type="scientific">Thalassiosira pseudonana</name>
    <name type="common">Marine diatom</name>
    <name type="synonym">Cyclotella nana</name>
    <dbReference type="NCBI Taxonomy" id="35128"/>
    <lineage>
        <taxon>Eukaryota</taxon>
        <taxon>Sar</taxon>
        <taxon>Stramenopiles</taxon>
        <taxon>Ochrophyta</taxon>
        <taxon>Bacillariophyta</taxon>
        <taxon>Coscinodiscophyceae</taxon>
        <taxon>Thalassiosirophycidae</taxon>
        <taxon>Thalassiosirales</taxon>
        <taxon>Thalassiosiraceae</taxon>
        <taxon>Thalassiosira</taxon>
    </lineage>
</organism>
<reference evidence="8 9" key="1">
    <citation type="journal article" date="2004" name="Science">
        <title>The genome of the diatom Thalassiosira pseudonana: ecology, evolution, and metabolism.</title>
        <authorList>
            <person name="Armbrust E.V."/>
            <person name="Berges J.A."/>
            <person name="Bowler C."/>
            <person name="Green B.R."/>
            <person name="Martinez D."/>
            <person name="Putnam N.H."/>
            <person name="Zhou S."/>
            <person name="Allen A.E."/>
            <person name="Apt K.E."/>
            <person name="Bechner M."/>
            <person name="Brzezinski M.A."/>
            <person name="Chaal B.K."/>
            <person name="Chiovitti A."/>
            <person name="Davis A.K."/>
            <person name="Demarest M.S."/>
            <person name="Detter J.C."/>
            <person name="Glavina T."/>
            <person name="Goodstein D."/>
            <person name="Hadi M.Z."/>
            <person name="Hellsten U."/>
            <person name="Hildebrand M."/>
            <person name="Jenkins B.D."/>
            <person name="Jurka J."/>
            <person name="Kapitonov V.V."/>
            <person name="Kroger N."/>
            <person name="Lau W.W."/>
            <person name="Lane T.W."/>
            <person name="Larimer F.W."/>
            <person name="Lippmeier J.C."/>
            <person name="Lucas S."/>
            <person name="Medina M."/>
            <person name="Montsant A."/>
            <person name="Obornik M."/>
            <person name="Parker M.S."/>
            <person name="Palenik B."/>
            <person name="Pazour G.J."/>
            <person name="Richardson P.M."/>
            <person name="Rynearson T.A."/>
            <person name="Saito M.A."/>
            <person name="Schwartz D.C."/>
            <person name="Thamatrakoln K."/>
            <person name="Valentin K."/>
            <person name="Vardi A."/>
            <person name="Wilkerson F.P."/>
            <person name="Rokhsar D.S."/>
        </authorList>
    </citation>
    <scope>NUCLEOTIDE SEQUENCE [LARGE SCALE GENOMIC DNA]</scope>
    <source>
        <strain evidence="8 9">CCMP1335</strain>
    </source>
</reference>
<evidence type="ECO:0000313" key="8">
    <source>
        <dbReference type="EMBL" id="EED96491.1"/>
    </source>
</evidence>
<feature type="compositionally biased region" description="Low complexity" evidence="6">
    <location>
        <begin position="232"/>
        <end position="241"/>
    </location>
</feature>
<dbReference type="GO" id="GO:0008270">
    <property type="term" value="F:zinc ion binding"/>
    <property type="evidence" value="ECO:0007669"/>
    <property type="project" value="UniProtKB-KW"/>
</dbReference>
<gene>
    <name evidence="8" type="ORF">THAPSDRAFT_20879</name>
</gene>
<dbReference type="Gene3D" id="6.10.250.3220">
    <property type="match status" value="1"/>
</dbReference>